<dbReference type="Proteomes" id="UP000799537">
    <property type="component" value="Unassembled WGS sequence"/>
</dbReference>
<sequence length="396" mass="44145">MSTSPRFPKLAEPLEVGSVLLKNRVVMSSLTRNRSRPTNVLTEASELYYEQRSWSLGLILTEGTLVYQQGTEWPYAPGIWSEEQTQAWKRIVNRVHDRAGKIYCQLWSVGRVAHPDMPEQIASKEPVWTSSTISARGGKFRNLPGRPGYVAGKAVPDPRVLVERFVQGAKNAKVAGFDGVEIHAANGYLITQFLDSTANNRTDEWGGSVENRLRFALEVFDGISQVYPPGCIGIKLNPTGGYNDVGMSLEDTLETYGELIRALVARGTGYIQLVRYLDFFEMIVDGKKRSTNMDVWENFTPLIRNSNTRILLNGNITPEEAEQLLESGVGDAVVIGRPLINNPDYYQRIQRGIPLSPLSATDPKTWYVSSTEPVAKYGNLPDPHIGMTDYPFSVEV</sequence>
<keyword evidence="3" id="KW-1185">Reference proteome</keyword>
<dbReference type="OrthoDB" id="276546at2759"/>
<dbReference type="GO" id="GO:0010181">
    <property type="term" value="F:FMN binding"/>
    <property type="evidence" value="ECO:0007669"/>
    <property type="project" value="InterPro"/>
</dbReference>
<dbReference type="PANTHER" id="PTHR22893">
    <property type="entry name" value="NADH OXIDOREDUCTASE-RELATED"/>
    <property type="match status" value="1"/>
</dbReference>
<name>A0A6A6C881_ZASCE</name>
<dbReference type="AlphaFoldDB" id="A0A6A6C881"/>
<reference evidence="2" key="1">
    <citation type="journal article" date="2020" name="Stud. Mycol.">
        <title>101 Dothideomycetes genomes: a test case for predicting lifestyles and emergence of pathogens.</title>
        <authorList>
            <person name="Haridas S."/>
            <person name="Albert R."/>
            <person name="Binder M."/>
            <person name="Bloem J."/>
            <person name="Labutti K."/>
            <person name="Salamov A."/>
            <person name="Andreopoulos B."/>
            <person name="Baker S."/>
            <person name="Barry K."/>
            <person name="Bills G."/>
            <person name="Bluhm B."/>
            <person name="Cannon C."/>
            <person name="Castanera R."/>
            <person name="Culley D."/>
            <person name="Daum C."/>
            <person name="Ezra D."/>
            <person name="Gonzalez J."/>
            <person name="Henrissat B."/>
            <person name="Kuo A."/>
            <person name="Liang C."/>
            <person name="Lipzen A."/>
            <person name="Lutzoni F."/>
            <person name="Magnuson J."/>
            <person name="Mondo S."/>
            <person name="Nolan M."/>
            <person name="Ohm R."/>
            <person name="Pangilinan J."/>
            <person name="Park H.-J."/>
            <person name="Ramirez L."/>
            <person name="Alfaro M."/>
            <person name="Sun H."/>
            <person name="Tritt A."/>
            <person name="Yoshinaga Y."/>
            <person name="Zwiers L.-H."/>
            <person name="Turgeon B."/>
            <person name="Goodwin S."/>
            <person name="Spatafora J."/>
            <person name="Crous P."/>
            <person name="Grigoriev I."/>
        </authorList>
    </citation>
    <scope>NUCLEOTIDE SEQUENCE</scope>
    <source>
        <strain evidence="2">ATCC 36951</strain>
    </source>
</reference>
<gene>
    <name evidence="2" type="ORF">M409DRAFT_59011</name>
</gene>
<evidence type="ECO:0000313" key="3">
    <source>
        <dbReference type="Proteomes" id="UP000799537"/>
    </source>
</evidence>
<dbReference type="GO" id="GO:0016491">
    <property type="term" value="F:oxidoreductase activity"/>
    <property type="evidence" value="ECO:0007669"/>
    <property type="project" value="InterPro"/>
</dbReference>
<dbReference type="EMBL" id="ML993618">
    <property type="protein sequence ID" value="KAF2161626.1"/>
    <property type="molecule type" value="Genomic_DNA"/>
</dbReference>
<dbReference type="Pfam" id="PF00724">
    <property type="entry name" value="Oxidored_FMN"/>
    <property type="match status" value="1"/>
</dbReference>
<proteinExistence type="predicted"/>
<protein>
    <recommendedName>
        <fullName evidence="1">NADH:flavin oxidoreductase/NADH oxidase N-terminal domain-containing protein</fullName>
    </recommendedName>
</protein>
<organism evidence="2 3">
    <name type="scientific">Zasmidium cellare ATCC 36951</name>
    <dbReference type="NCBI Taxonomy" id="1080233"/>
    <lineage>
        <taxon>Eukaryota</taxon>
        <taxon>Fungi</taxon>
        <taxon>Dikarya</taxon>
        <taxon>Ascomycota</taxon>
        <taxon>Pezizomycotina</taxon>
        <taxon>Dothideomycetes</taxon>
        <taxon>Dothideomycetidae</taxon>
        <taxon>Mycosphaerellales</taxon>
        <taxon>Mycosphaerellaceae</taxon>
        <taxon>Zasmidium</taxon>
    </lineage>
</organism>
<accession>A0A6A6C881</accession>
<dbReference type="RefSeq" id="XP_033662515.1">
    <property type="nucleotide sequence ID" value="XM_033814060.1"/>
</dbReference>
<dbReference type="PANTHER" id="PTHR22893:SF91">
    <property type="entry name" value="NADPH DEHYDROGENASE 2-RELATED"/>
    <property type="match status" value="1"/>
</dbReference>
<dbReference type="Gene3D" id="3.20.20.70">
    <property type="entry name" value="Aldolase class I"/>
    <property type="match status" value="1"/>
</dbReference>
<dbReference type="InterPro" id="IPR045247">
    <property type="entry name" value="Oye-like"/>
</dbReference>
<feature type="domain" description="NADH:flavin oxidoreductase/NADH oxidase N-terminal" evidence="1">
    <location>
        <begin position="10"/>
        <end position="355"/>
    </location>
</feature>
<dbReference type="SUPFAM" id="SSF51395">
    <property type="entry name" value="FMN-linked oxidoreductases"/>
    <property type="match status" value="1"/>
</dbReference>
<evidence type="ECO:0000259" key="1">
    <source>
        <dbReference type="Pfam" id="PF00724"/>
    </source>
</evidence>
<dbReference type="CDD" id="cd02933">
    <property type="entry name" value="OYE_like_FMN"/>
    <property type="match status" value="1"/>
</dbReference>
<dbReference type="InterPro" id="IPR013785">
    <property type="entry name" value="Aldolase_TIM"/>
</dbReference>
<evidence type="ECO:0000313" key="2">
    <source>
        <dbReference type="EMBL" id="KAF2161626.1"/>
    </source>
</evidence>
<dbReference type="InterPro" id="IPR001155">
    <property type="entry name" value="OxRdtase_FMN_N"/>
</dbReference>
<dbReference type="GeneID" id="54567332"/>